<feature type="transmembrane region" description="Helical" evidence="12">
    <location>
        <begin position="566"/>
        <end position="587"/>
    </location>
</feature>
<keyword evidence="9" id="KW-0406">Ion transport</keyword>
<feature type="domain" description="BTB" evidence="13">
    <location>
        <begin position="439"/>
        <end position="539"/>
    </location>
</feature>
<keyword evidence="8 12" id="KW-1133">Transmembrane helix</keyword>
<dbReference type="PRINTS" id="PR00169">
    <property type="entry name" value="KCHANNEL"/>
</dbReference>
<feature type="transmembrane region" description="Helical" evidence="12">
    <location>
        <begin position="632"/>
        <end position="651"/>
    </location>
</feature>
<dbReference type="InterPro" id="IPR005821">
    <property type="entry name" value="Ion_trans_dom"/>
</dbReference>
<evidence type="ECO:0000256" key="2">
    <source>
        <dbReference type="ARBA" id="ARBA00022448"/>
    </source>
</evidence>
<evidence type="ECO:0000259" key="13">
    <source>
        <dbReference type="SMART" id="SM00225"/>
    </source>
</evidence>
<evidence type="ECO:0000313" key="14">
    <source>
        <dbReference type="EMBL" id="CAH3193608.1"/>
    </source>
</evidence>
<feature type="transmembrane region" description="Helical" evidence="12">
    <location>
        <begin position="238"/>
        <end position="258"/>
    </location>
</feature>
<evidence type="ECO:0000256" key="6">
    <source>
        <dbReference type="ARBA" id="ARBA00022882"/>
    </source>
</evidence>
<feature type="transmembrane region" description="Helical" evidence="12">
    <location>
        <begin position="129"/>
        <end position="150"/>
    </location>
</feature>
<dbReference type="InterPro" id="IPR028325">
    <property type="entry name" value="VG_K_chnl"/>
</dbReference>
<keyword evidence="4 12" id="KW-0812">Transmembrane</keyword>
<feature type="transmembrane region" description="Helical" evidence="12">
    <location>
        <begin position="366"/>
        <end position="387"/>
    </location>
</feature>
<evidence type="ECO:0000256" key="10">
    <source>
        <dbReference type="ARBA" id="ARBA00023136"/>
    </source>
</evidence>
<evidence type="ECO:0000256" key="9">
    <source>
        <dbReference type="ARBA" id="ARBA00023065"/>
    </source>
</evidence>
<dbReference type="PANTHER" id="PTHR11537:SF113">
    <property type="entry name" value="POTASSIUM VOLTAGE-GATED CHANNEL PROTEIN SHAKER"/>
    <property type="match status" value="1"/>
</dbReference>
<sequence>MEERVIINVSGMTFETKETTLSRFPDTLLGNPSRRQRYFNPVVQEYFFNRHRVVFESILFYYQSGGRLIWPVDVPASVFTEEVEFFQLGEQALKSVAKCFYTERQRVSPQFSFQRRVWNLFEHPDTSHFARVIAMLSILMIAISVAVSIIETMPYFRNLGEKECSSSARLRCNSSALTNKDHINVTMVHDCNSTTAEDGNCTHSTLEVFIVLEIICYSWFLFEYLVRFATAPNRLQFLLSAMNFVDLLAIIPFFTILINGNRRLVSLAVLRTTRLLRIFRILKLTRYSRGLKVMMFTLRASLSELEMMLLFMFMIIILSSSAVFYSDLGAEGSFFTSIPDAFWWSVTTVTTVGYGDYYPISGFGKVVGGICAVFGVLAFSLPVMAFAKNFNAYLKGEPIRRHIENKCRMQKRNLLLNVESFLMTSKDFSSTIQRKHYNNRVKINVSGTVFETMEETLSRFPDTLLGCPRRRLKYFDERHDEYFFNRNRLAFDAILFYYQSYGRLVRPDVVPENDFFDEVRFFQIQSDEVSARARIERALMGKDEDLPQNFIQRKLWLLFSKPESSYAAKVLAVISVIIILLSFVIPWFESSESDSSVADNSMVLQRMEMACYIWFTFELLIRFVSAPKKLRFFLSMLNIVDIVSIFPYYVLLTMQVARAPLSVLRAARMLRILRIFKLSRYSSGMRILLYTFATSMKELGMFLIFISISMVVSASAAYYAEVGDGNVAFTSIPDALWWSVNTITTVGYGDQYPLTATGKMVGCLSTVFGCLVIALPVFLFVANFRKVVSVNRASDGKRM</sequence>
<keyword evidence="2" id="KW-0813">Transport</keyword>
<dbReference type="PRINTS" id="PR01491">
    <property type="entry name" value="KVCHANNEL"/>
</dbReference>
<evidence type="ECO:0000256" key="4">
    <source>
        <dbReference type="ARBA" id="ARBA00022692"/>
    </source>
</evidence>
<organism evidence="14 15">
    <name type="scientific">Porites evermanni</name>
    <dbReference type="NCBI Taxonomy" id="104178"/>
    <lineage>
        <taxon>Eukaryota</taxon>
        <taxon>Metazoa</taxon>
        <taxon>Cnidaria</taxon>
        <taxon>Anthozoa</taxon>
        <taxon>Hexacorallia</taxon>
        <taxon>Scleractinia</taxon>
        <taxon>Fungiina</taxon>
        <taxon>Poritidae</taxon>
        <taxon>Porites</taxon>
    </lineage>
</organism>
<keyword evidence="5" id="KW-0631">Potassium channel</keyword>
<dbReference type="InterPro" id="IPR027359">
    <property type="entry name" value="Volt_channel_dom_sf"/>
</dbReference>
<dbReference type="PRINTS" id="PR01496">
    <property type="entry name" value="SHAKERCHANEL"/>
</dbReference>
<dbReference type="InterPro" id="IPR011333">
    <property type="entry name" value="SKP1/BTB/POZ_sf"/>
</dbReference>
<dbReference type="PANTHER" id="PTHR11537">
    <property type="entry name" value="VOLTAGE-GATED POTASSIUM CHANNEL"/>
    <property type="match status" value="1"/>
</dbReference>
<dbReference type="InterPro" id="IPR003972">
    <property type="entry name" value="K_chnl_volt-dep_Kv1"/>
</dbReference>
<feature type="domain" description="BTB" evidence="13">
    <location>
        <begin position="3"/>
        <end position="103"/>
    </location>
</feature>
<dbReference type="Gene3D" id="3.30.710.10">
    <property type="entry name" value="Potassium Channel Kv1.1, Chain A"/>
    <property type="match status" value="2"/>
</dbReference>
<comment type="caution">
    <text evidence="14">The sequence shown here is derived from an EMBL/GenBank/DDBJ whole genome shotgun (WGS) entry which is preliminary data.</text>
</comment>
<feature type="transmembrane region" description="Helical" evidence="12">
    <location>
        <begin position="759"/>
        <end position="782"/>
    </location>
</feature>
<evidence type="ECO:0000256" key="12">
    <source>
        <dbReference type="SAM" id="Phobius"/>
    </source>
</evidence>
<name>A0ABN8SPT5_9CNID</name>
<evidence type="ECO:0000256" key="8">
    <source>
        <dbReference type="ARBA" id="ARBA00022989"/>
    </source>
</evidence>
<dbReference type="SMART" id="SM00225">
    <property type="entry name" value="BTB"/>
    <property type="match status" value="2"/>
</dbReference>
<dbReference type="Pfam" id="PF00520">
    <property type="entry name" value="Ion_trans"/>
    <property type="match status" value="2"/>
</dbReference>
<evidence type="ECO:0000256" key="11">
    <source>
        <dbReference type="ARBA" id="ARBA00023303"/>
    </source>
</evidence>
<evidence type="ECO:0000313" key="15">
    <source>
        <dbReference type="Proteomes" id="UP001159427"/>
    </source>
</evidence>
<accession>A0ABN8SPT5</accession>
<feature type="transmembrane region" description="Helical" evidence="12">
    <location>
        <begin position="208"/>
        <end position="226"/>
    </location>
</feature>
<reference evidence="14 15" key="1">
    <citation type="submission" date="2022-05" db="EMBL/GenBank/DDBJ databases">
        <authorList>
            <consortium name="Genoscope - CEA"/>
            <person name="William W."/>
        </authorList>
    </citation>
    <scope>NUCLEOTIDE SEQUENCE [LARGE SCALE GENOMIC DNA]</scope>
</reference>
<gene>
    <name evidence="14" type="ORF">PEVE_00026174</name>
</gene>
<dbReference type="Pfam" id="PF02214">
    <property type="entry name" value="BTB_2"/>
    <property type="match status" value="2"/>
</dbReference>
<dbReference type="Gene3D" id="1.20.120.350">
    <property type="entry name" value="Voltage-gated potassium channels. Chain C"/>
    <property type="match status" value="2"/>
</dbReference>
<dbReference type="SUPFAM" id="SSF81324">
    <property type="entry name" value="Voltage-gated potassium channels"/>
    <property type="match status" value="2"/>
</dbReference>
<keyword evidence="7" id="KW-0630">Potassium</keyword>
<dbReference type="SUPFAM" id="SSF54695">
    <property type="entry name" value="POZ domain"/>
    <property type="match status" value="2"/>
</dbReference>
<evidence type="ECO:0000256" key="7">
    <source>
        <dbReference type="ARBA" id="ARBA00022958"/>
    </source>
</evidence>
<dbReference type="EMBL" id="CALNXI010003539">
    <property type="protein sequence ID" value="CAH3193608.1"/>
    <property type="molecule type" value="Genomic_DNA"/>
</dbReference>
<feature type="transmembrane region" description="Helical" evidence="12">
    <location>
        <begin position="699"/>
        <end position="720"/>
    </location>
</feature>
<dbReference type="InterPro" id="IPR000210">
    <property type="entry name" value="BTB/POZ_dom"/>
</dbReference>
<keyword evidence="10 12" id="KW-0472">Membrane</keyword>
<dbReference type="InterPro" id="IPR003131">
    <property type="entry name" value="T1-type_BTB"/>
</dbReference>
<comment type="subcellular location">
    <subcellularLocation>
        <location evidence="1">Membrane</location>
        <topology evidence="1">Multi-pass membrane protein</topology>
    </subcellularLocation>
</comment>
<proteinExistence type="predicted"/>
<protein>
    <recommendedName>
        <fullName evidence="13">BTB domain-containing protein</fullName>
    </recommendedName>
</protein>
<evidence type="ECO:0000256" key="3">
    <source>
        <dbReference type="ARBA" id="ARBA00022538"/>
    </source>
</evidence>
<evidence type="ECO:0000256" key="1">
    <source>
        <dbReference type="ARBA" id="ARBA00004141"/>
    </source>
</evidence>
<dbReference type="InterPro" id="IPR003968">
    <property type="entry name" value="K_chnl_volt-dep_Kv"/>
</dbReference>
<dbReference type="Proteomes" id="UP001159427">
    <property type="component" value="Unassembled WGS sequence"/>
</dbReference>
<evidence type="ECO:0000256" key="5">
    <source>
        <dbReference type="ARBA" id="ARBA00022826"/>
    </source>
</evidence>
<feature type="transmembrane region" description="Helical" evidence="12">
    <location>
        <begin position="305"/>
        <end position="325"/>
    </location>
</feature>
<dbReference type="Gene3D" id="1.10.287.70">
    <property type="match status" value="2"/>
</dbReference>
<keyword evidence="11" id="KW-0407">Ion channel</keyword>
<keyword evidence="6" id="KW-0851">Voltage-gated channel</keyword>
<keyword evidence="15" id="KW-1185">Reference proteome</keyword>
<keyword evidence="3" id="KW-0633">Potassium transport</keyword>